<dbReference type="EMBL" id="JAQGDS010000014">
    <property type="protein sequence ID" value="KAJ6256159.1"/>
    <property type="molecule type" value="Genomic_DNA"/>
</dbReference>
<comment type="caution">
    <text evidence="3">The sequence shown here is derived from an EMBL/GenBank/DDBJ whole genome shotgun (WGS) entry which is preliminary data.</text>
</comment>
<evidence type="ECO:0000313" key="4">
    <source>
        <dbReference type="Proteomes" id="UP001221413"/>
    </source>
</evidence>
<name>A0AAD6IQU0_DREDA</name>
<proteinExistence type="predicted"/>
<gene>
    <name evidence="3" type="ORF">Dda_8994</name>
</gene>
<dbReference type="PANTHER" id="PTHR21310:SF56">
    <property type="entry name" value="AMINOGLYCOSIDE PHOSPHOTRANSFERASE DOMAIN-CONTAINING PROTEIN"/>
    <property type="match status" value="1"/>
</dbReference>
<dbReference type="AlphaFoldDB" id="A0AAD6IQU0"/>
<feature type="domain" description="Aminoglycoside phosphotransferase" evidence="2">
    <location>
        <begin position="159"/>
        <end position="401"/>
    </location>
</feature>
<dbReference type="Pfam" id="PF01636">
    <property type="entry name" value="APH"/>
    <property type="match status" value="1"/>
</dbReference>
<dbReference type="InterPro" id="IPR011009">
    <property type="entry name" value="Kinase-like_dom_sf"/>
</dbReference>
<reference evidence="3" key="1">
    <citation type="submission" date="2023-01" db="EMBL/GenBank/DDBJ databases">
        <title>The chitinases involved in constricting ring structure development in the nematode-trapping fungus Drechslerella dactyloides.</title>
        <authorList>
            <person name="Wang R."/>
            <person name="Zhang L."/>
            <person name="Tang P."/>
            <person name="Li S."/>
            <person name="Liang L."/>
        </authorList>
    </citation>
    <scope>NUCLEOTIDE SEQUENCE</scope>
    <source>
        <strain evidence="3">YMF1.00031</strain>
    </source>
</reference>
<keyword evidence="4" id="KW-1185">Reference proteome</keyword>
<sequence length="601" mass="68139">MDPQSTTKKEVNPALQELIKQYKATKAAQAAAKAKAEAAANPQIEQLSSFDIVSRWLGSVDITDDNEAVTEADIFPADTASMNSTNYYRQEPFRKYQPKLFTLLGGILPLDITVTTIGRMKGGGNNRTASIGLDWPAGRELKVNGNVVFEARATDSQVRAVFRSSRWPVPNGHDIDIMDNYAVLTFLDACNLRVPTVLAYDSTSNNSLSVPYMLLLRIPGIRLEEIYPSLTVKQKERVAFLVASELVKYDEVKCSNIGTLEGGRHCIPRSVIFNEERPPTFRLQITHFITGRRQHLPVKNTTSVYAMIKNMFDNWLQIAKTAGDSLSKVTQEAYIVCFQQLLEVLDTMNARGYFDDIGDLNIALHHPDFYPRNIIIGASCRRPDNLDFEVEGVLDWDGALILPECLRATPCAWLWEWDGPQVTAVPDWDEWYGDSDILPNGRFDYRLNPDERKIKEKFDSTVGEQRVKLMYQLEYIWIRRLWKFAYGGVELKSADDMKKFEKFIEHWGKFAEKTNDLYDDPKAKGRTTGMLKNVKLERVRKFHQQPQVKPNALPPSSSSPVPYANAQHPRYATPAVYTNAQHPRFATPATDLSELSDLSLE</sequence>
<dbReference type="PANTHER" id="PTHR21310">
    <property type="entry name" value="AMINOGLYCOSIDE PHOSPHOTRANSFERASE-RELATED-RELATED"/>
    <property type="match status" value="1"/>
</dbReference>
<dbReference type="InterPro" id="IPR051678">
    <property type="entry name" value="AGP_Transferase"/>
</dbReference>
<feature type="compositionally biased region" description="Polar residues" evidence="1">
    <location>
        <begin position="544"/>
        <end position="560"/>
    </location>
</feature>
<evidence type="ECO:0000256" key="1">
    <source>
        <dbReference type="SAM" id="MobiDB-lite"/>
    </source>
</evidence>
<evidence type="ECO:0000259" key="2">
    <source>
        <dbReference type="Pfam" id="PF01636"/>
    </source>
</evidence>
<protein>
    <recommendedName>
        <fullName evidence="2">Aminoglycoside phosphotransferase domain-containing protein</fullName>
    </recommendedName>
</protein>
<dbReference type="SUPFAM" id="SSF56112">
    <property type="entry name" value="Protein kinase-like (PK-like)"/>
    <property type="match status" value="1"/>
</dbReference>
<accession>A0AAD6IQU0</accession>
<feature type="region of interest" description="Disordered" evidence="1">
    <location>
        <begin position="543"/>
        <end position="566"/>
    </location>
</feature>
<organism evidence="3 4">
    <name type="scientific">Drechslerella dactyloides</name>
    <name type="common">Nematode-trapping fungus</name>
    <name type="synonym">Arthrobotrys dactyloides</name>
    <dbReference type="NCBI Taxonomy" id="74499"/>
    <lineage>
        <taxon>Eukaryota</taxon>
        <taxon>Fungi</taxon>
        <taxon>Dikarya</taxon>
        <taxon>Ascomycota</taxon>
        <taxon>Pezizomycotina</taxon>
        <taxon>Orbiliomycetes</taxon>
        <taxon>Orbiliales</taxon>
        <taxon>Orbiliaceae</taxon>
        <taxon>Drechslerella</taxon>
    </lineage>
</organism>
<evidence type="ECO:0000313" key="3">
    <source>
        <dbReference type="EMBL" id="KAJ6256159.1"/>
    </source>
</evidence>
<dbReference type="InterPro" id="IPR002575">
    <property type="entry name" value="Aminoglycoside_PTrfase"/>
</dbReference>
<dbReference type="Proteomes" id="UP001221413">
    <property type="component" value="Unassembled WGS sequence"/>
</dbReference>